<evidence type="ECO:0000313" key="1">
    <source>
        <dbReference type="EMBL" id="PCS22944.1"/>
    </source>
</evidence>
<dbReference type="EMBL" id="NBYY01000013">
    <property type="protein sequence ID" value="PCS22944.1"/>
    <property type="molecule type" value="Genomic_DNA"/>
</dbReference>
<name>A0A2A5T467_9GAMM</name>
<dbReference type="AlphaFoldDB" id="A0A2A5T467"/>
<reference evidence="2" key="1">
    <citation type="submission" date="2017-04" db="EMBL/GenBank/DDBJ databases">
        <title>Genome evolution of the luminous symbionts of deep sea anglerfish.</title>
        <authorList>
            <person name="Hendry T.A."/>
        </authorList>
    </citation>
    <scope>NUCLEOTIDE SEQUENCE [LARGE SCALE GENOMIC DNA]</scope>
</reference>
<keyword evidence="2" id="KW-1185">Reference proteome</keyword>
<proteinExistence type="predicted"/>
<gene>
    <name evidence="1" type="ORF">BTN49_1502</name>
</gene>
<dbReference type="Proteomes" id="UP000219020">
    <property type="component" value="Unassembled WGS sequence"/>
</dbReference>
<comment type="caution">
    <text evidence="1">The sequence shown here is derived from an EMBL/GenBank/DDBJ whole genome shotgun (WGS) entry which is preliminary data.</text>
</comment>
<organism evidence="1 2">
    <name type="scientific">Candidatus Enterovibrio escicola</name>
    <dbReference type="NCBI Taxonomy" id="1927127"/>
    <lineage>
        <taxon>Bacteria</taxon>
        <taxon>Pseudomonadati</taxon>
        <taxon>Pseudomonadota</taxon>
        <taxon>Gammaproteobacteria</taxon>
        <taxon>Vibrionales</taxon>
        <taxon>Vibrionaceae</taxon>
        <taxon>Enterovibrio</taxon>
    </lineage>
</organism>
<protein>
    <submittedName>
        <fullName evidence="1">Uncharacterized protein</fullName>
    </submittedName>
</protein>
<sequence length="40" mass="4843">MNFLFLSKILLITNQIIAFERIYLAFFDENDDSIRRANYL</sequence>
<evidence type="ECO:0000313" key="2">
    <source>
        <dbReference type="Proteomes" id="UP000219020"/>
    </source>
</evidence>
<accession>A0A2A5T467</accession>